<evidence type="ECO:0000313" key="11">
    <source>
        <dbReference type="Proteomes" id="UP000826234"/>
    </source>
</evidence>
<comment type="caution">
    <text evidence="10">The sequence shown here is derived from an EMBL/GenBank/DDBJ whole genome shotgun (WGS) entry which is preliminary data.</text>
</comment>
<dbReference type="Proteomes" id="UP000826234">
    <property type="component" value="Unassembled WGS sequence"/>
</dbReference>
<evidence type="ECO:0000256" key="6">
    <source>
        <dbReference type="ARBA" id="ARBA00022824"/>
    </source>
</evidence>
<comment type="similarity">
    <text evidence="3">Belongs to the LDAF1 family.</text>
</comment>
<name>A0ABQ7TQG1_PHRPL</name>
<reference evidence="10 11" key="1">
    <citation type="journal article" date="2022" name="Gigascience">
        <title>A chromosome-level genome assembly and annotation of the desert horned lizard, Phrynosoma platyrhinos, provides insight into chromosomal rearrangements among reptiles.</title>
        <authorList>
            <person name="Koochekian N."/>
            <person name="Ascanio A."/>
            <person name="Farleigh K."/>
            <person name="Card D.C."/>
            <person name="Schield D.R."/>
            <person name="Castoe T.A."/>
            <person name="Jezkova T."/>
        </authorList>
    </citation>
    <scope>NUCLEOTIDE SEQUENCE [LARGE SCALE GENOMIC DNA]</scope>
    <source>
        <strain evidence="10">NK-2021</strain>
    </source>
</reference>
<proteinExistence type="inferred from homology"/>
<keyword evidence="11" id="KW-1185">Reference proteome</keyword>
<sequence length="186" mass="19956">MKAVHLSAWNYYSPVAARQVLKSDEAKGGEEARQRLKKATVVSVSMTDGYVPVVAFMNSRVGQYLDDHPFVALSLLIFMAASAIPVTFFLIFVAATTVTACIGVIFMEGFLILLGGVTLLCVLGGLGMLSLAVSGVLSVCYLSLTTLLNYWPSPNNITKKEIANGSGFLPSNPPALDQDTMNMKNE</sequence>
<dbReference type="PANTHER" id="PTHR14275">
    <property type="entry name" value="PROMETHIN"/>
    <property type="match status" value="1"/>
</dbReference>
<evidence type="ECO:0000256" key="2">
    <source>
        <dbReference type="ARBA" id="ARBA00004502"/>
    </source>
</evidence>
<feature type="transmembrane region" description="Helical" evidence="9">
    <location>
        <begin position="131"/>
        <end position="151"/>
    </location>
</feature>
<dbReference type="Pfam" id="PF16015">
    <property type="entry name" value="Promethin"/>
    <property type="match status" value="1"/>
</dbReference>
<keyword evidence="6" id="KW-0256">Endoplasmic reticulum</keyword>
<evidence type="ECO:0000256" key="4">
    <source>
        <dbReference type="ARBA" id="ARBA00022677"/>
    </source>
</evidence>
<comment type="subcellular location">
    <subcellularLocation>
        <location evidence="1">Endoplasmic reticulum membrane</location>
        <topology evidence="1">Multi-pass membrane protein</topology>
    </subcellularLocation>
    <subcellularLocation>
        <location evidence="2">Lipid droplet</location>
    </subcellularLocation>
</comment>
<accession>A0ABQ7TQG1</accession>
<gene>
    <name evidence="10" type="ORF">JD844_019821</name>
</gene>
<dbReference type="InterPro" id="IPR029709">
    <property type="entry name" value="LDAF1"/>
</dbReference>
<evidence type="ECO:0000256" key="7">
    <source>
        <dbReference type="ARBA" id="ARBA00022989"/>
    </source>
</evidence>
<protein>
    <recommendedName>
        <fullName evidence="12">Promethin</fullName>
    </recommendedName>
</protein>
<keyword evidence="5 9" id="KW-0812">Transmembrane</keyword>
<keyword evidence="7 9" id="KW-1133">Transmembrane helix</keyword>
<feature type="transmembrane region" description="Helical" evidence="9">
    <location>
        <begin position="100"/>
        <end position="125"/>
    </location>
</feature>
<dbReference type="EMBL" id="JAIPUX010000026">
    <property type="protein sequence ID" value="KAH0631918.1"/>
    <property type="molecule type" value="Genomic_DNA"/>
</dbReference>
<keyword evidence="8 9" id="KW-0472">Membrane</keyword>
<evidence type="ECO:0000256" key="3">
    <source>
        <dbReference type="ARBA" id="ARBA00007618"/>
    </source>
</evidence>
<dbReference type="PANTHER" id="PTHR14275:SF0">
    <property type="entry name" value="LIPID DROPLET ASSEMBLY FACTOR 1"/>
    <property type="match status" value="1"/>
</dbReference>
<evidence type="ECO:0008006" key="12">
    <source>
        <dbReference type="Google" id="ProtNLM"/>
    </source>
</evidence>
<keyword evidence="4" id="KW-0551">Lipid droplet</keyword>
<evidence type="ECO:0000313" key="10">
    <source>
        <dbReference type="EMBL" id="KAH0631918.1"/>
    </source>
</evidence>
<evidence type="ECO:0000256" key="5">
    <source>
        <dbReference type="ARBA" id="ARBA00022692"/>
    </source>
</evidence>
<organism evidence="10 11">
    <name type="scientific">Phrynosoma platyrhinos</name>
    <name type="common">Desert horned lizard</name>
    <dbReference type="NCBI Taxonomy" id="52577"/>
    <lineage>
        <taxon>Eukaryota</taxon>
        <taxon>Metazoa</taxon>
        <taxon>Chordata</taxon>
        <taxon>Craniata</taxon>
        <taxon>Vertebrata</taxon>
        <taxon>Euteleostomi</taxon>
        <taxon>Lepidosauria</taxon>
        <taxon>Squamata</taxon>
        <taxon>Bifurcata</taxon>
        <taxon>Unidentata</taxon>
        <taxon>Episquamata</taxon>
        <taxon>Toxicofera</taxon>
        <taxon>Iguania</taxon>
        <taxon>Phrynosomatidae</taxon>
        <taxon>Phrynosomatinae</taxon>
        <taxon>Phrynosoma</taxon>
    </lineage>
</organism>
<feature type="transmembrane region" description="Helical" evidence="9">
    <location>
        <begin position="70"/>
        <end position="93"/>
    </location>
</feature>
<evidence type="ECO:0000256" key="8">
    <source>
        <dbReference type="ARBA" id="ARBA00023136"/>
    </source>
</evidence>
<evidence type="ECO:0000256" key="1">
    <source>
        <dbReference type="ARBA" id="ARBA00004477"/>
    </source>
</evidence>
<evidence type="ECO:0000256" key="9">
    <source>
        <dbReference type="SAM" id="Phobius"/>
    </source>
</evidence>